<evidence type="ECO:0000313" key="2">
    <source>
        <dbReference type="Proteomes" id="UP000293874"/>
    </source>
</evidence>
<dbReference type="Proteomes" id="UP000293874">
    <property type="component" value="Unassembled WGS sequence"/>
</dbReference>
<sequence length="57" mass="6720">MGEPAKDRIQTVISSYLLLFQMRQFVKWSQIVTTSTCKKKRPSREEDSLTYPIDRLV</sequence>
<proteinExistence type="predicted"/>
<accession>A0A4Q7N0Y8</accession>
<name>A0A4Q7N0Y8_9BACT</name>
<reference evidence="1 2" key="1">
    <citation type="submission" date="2019-02" db="EMBL/GenBank/DDBJ databases">
        <title>Genomic Encyclopedia of Type Strains, Phase IV (KMG-IV): sequencing the most valuable type-strain genomes for metagenomic binning, comparative biology and taxonomic classification.</title>
        <authorList>
            <person name="Goeker M."/>
        </authorList>
    </citation>
    <scope>NUCLEOTIDE SEQUENCE [LARGE SCALE GENOMIC DNA]</scope>
    <source>
        <strain evidence="1 2">DSM 18116</strain>
    </source>
</reference>
<gene>
    <name evidence="1" type="ORF">EV199_0683</name>
</gene>
<keyword evidence="2" id="KW-1185">Reference proteome</keyword>
<protein>
    <submittedName>
        <fullName evidence="1">Uncharacterized protein</fullName>
    </submittedName>
</protein>
<evidence type="ECO:0000313" key="1">
    <source>
        <dbReference type="EMBL" id="RZS74832.1"/>
    </source>
</evidence>
<dbReference type="AlphaFoldDB" id="A0A4Q7N0Y8"/>
<organism evidence="1 2">
    <name type="scientific">Pseudobacter ginsenosidimutans</name>
    <dbReference type="NCBI Taxonomy" id="661488"/>
    <lineage>
        <taxon>Bacteria</taxon>
        <taxon>Pseudomonadati</taxon>
        <taxon>Bacteroidota</taxon>
        <taxon>Chitinophagia</taxon>
        <taxon>Chitinophagales</taxon>
        <taxon>Chitinophagaceae</taxon>
        <taxon>Pseudobacter</taxon>
    </lineage>
</organism>
<comment type="caution">
    <text evidence="1">The sequence shown here is derived from an EMBL/GenBank/DDBJ whole genome shotgun (WGS) entry which is preliminary data.</text>
</comment>
<dbReference type="EMBL" id="SGXA01000001">
    <property type="protein sequence ID" value="RZS74832.1"/>
    <property type="molecule type" value="Genomic_DNA"/>
</dbReference>